<dbReference type="Proteomes" id="UP001055811">
    <property type="component" value="Linkage Group LG07"/>
</dbReference>
<sequence>MLKLMAFNYLLTRSRRRISASDIVSAFFFSVRSNAPWWRYIMDGGVGAGERPLQRGESWAMEHVSCTEHSGNLLFNATLRTPTRHLYSAS</sequence>
<accession>A0ACB9AMQ4</accession>
<comment type="caution">
    <text evidence="1">The sequence shown here is derived from an EMBL/GenBank/DDBJ whole genome shotgun (WGS) entry which is preliminary data.</text>
</comment>
<protein>
    <submittedName>
        <fullName evidence="1">Uncharacterized protein</fullName>
    </submittedName>
</protein>
<name>A0ACB9AMQ4_CICIN</name>
<evidence type="ECO:0000313" key="2">
    <source>
        <dbReference type="Proteomes" id="UP001055811"/>
    </source>
</evidence>
<evidence type="ECO:0000313" key="1">
    <source>
        <dbReference type="EMBL" id="KAI3710919.1"/>
    </source>
</evidence>
<proteinExistence type="predicted"/>
<gene>
    <name evidence="1" type="ORF">L2E82_40715</name>
</gene>
<keyword evidence="2" id="KW-1185">Reference proteome</keyword>
<organism evidence="1 2">
    <name type="scientific">Cichorium intybus</name>
    <name type="common">Chicory</name>
    <dbReference type="NCBI Taxonomy" id="13427"/>
    <lineage>
        <taxon>Eukaryota</taxon>
        <taxon>Viridiplantae</taxon>
        <taxon>Streptophyta</taxon>
        <taxon>Embryophyta</taxon>
        <taxon>Tracheophyta</taxon>
        <taxon>Spermatophyta</taxon>
        <taxon>Magnoliopsida</taxon>
        <taxon>eudicotyledons</taxon>
        <taxon>Gunneridae</taxon>
        <taxon>Pentapetalae</taxon>
        <taxon>asterids</taxon>
        <taxon>campanulids</taxon>
        <taxon>Asterales</taxon>
        <taxon>Asteraceae</taxon>
        <taxon>Cichorioideae</taxon>
        <taxon>Cichorieae</taxon>
        <taxon>Cichoriinae</taxon>
        <taxon>Cichorium</taxon>
    </lineage>
</organism>
<dbReference type="EMBL" id="CM042015">
    <property type="protein sequence ID" value="KAI3710919.1"/>
    <property type="molecule type" value="Genomic_DNA"/>
</dbReference>
<reference evidence="2" key="1">
    <citation type="journal article" date="2022" name="Mol. Ecol. Resour.">
        <title>The genomes of chicory, endive, great burdock and yacon provide insights into Asteraceae palaeo-polyploidization history and plant inulin production.</title>
        <authorList>
            <person name="Fan W."/>
            <person name="Wang S."/>
            <person name="Wang H."/>
            <person name="Wang A."/>
            <person name="Jiang F."/>
            <person name="Liu H."/>
            <person name="Zhao H."/>
            <person name="Xu D."/>
            <person name="Zhang Y."/>
        </authorList>
    </citation>
    <scope>NUCLEOTIDE SEQUENCE [LARGE SCALE GENOMIC DNA]</scope>
    <source>
        <strain evidence="2">cv. Punajuju</strain>
    </source>
</reference>
<reference evidence="1 2" key="2">
    <citation type="journal article" date="2022" name="Mol. Ecol. Resour.">
        <title>The genomes of chicory, endive, great burdock and yacon provide insights into Asteraceae paleo-polyploidization history and plant inulin production.</title>
        <authorList>
            <person name="Fan W."/>
            <person name="Wang S."/>
            <person name="Wang H."/>
            <person name="Wang A."/>
            <person name="Jiang F."/>
            <person name="Liu H."/>
            <person name="Zhao H."/>
            <person name="Xu D."/>
            <person name="Zhang Y."/>
        </authorList>
    </citation>
    <scope>NUCLEOTIDE SEQUENCE [LARGE SCALE GENOMIC DNA]</scope>
    <source>
        <strain evidence="2">cv. Punajuju</strain>
        <tissue evidence="1">Leaves</tissue>
    </source>
</reference>